<gene>
    <name evidence="2" type="ORF">FIBSPDRAFT_1035801</name>
</gene>
<feature type="compositionally biased region" description="Acidic residues" evidence="1">
    <location>
        <begin position="243"/>
        <end position="253"/>
    </location>
</feature>
<sequence length="285" mass="29476">MLGSLPERIHCEYFGISFAHKAALIWPDPAAYRPDAATDSRFGMHKCHPPCGPTDGTLRPSDSASQPPSSPPAAARSLSFAYDAQALHLSPPVLVAQLPSAPASPFASPLRFESPSPTFGGLFVRPSAPRTHSNAGTLRSDMSFSALSLGSGSVVIEHNEDARAYSPTFGRTEAERSSGRRSPSRSRSPSPEGDMFHSALGFASTTTDSGPFLARALNSGSSSTSPTSPTSPFSARALGSEFDFGEDTDEEIYEVGSDGDGSVGSSGSGSGSWGSVSGVSLSGAR</sequence>
<feature type="region of interest" description="Disordered" evidence="1">
    <location>
        <begin position="165"/>
        <end position="198"/>
    </location>
</feature>
<feature type="compositionally biased region" description="Low complexity" evidence="1">
    <location>
        <begin position="219"/>
        <end position="234"/>
    </location>
</feature>
<reference evidence="2 3" key="1">
    <citation type="journal article" date="2016" name="Mol. Biol. Evol.">
        <title>Comparative Genomics of Early-Diverging Mushroom-Forming Fungi Provides Insights into the Origins of Lignocellulose Decay Capabilities.</title>
        <authorList>
            <person name="Nagy L.G."/>
            <person name="Riley R."/>
            <person name="Tritt A."/>
            <person name="Adam C."/>
            <person name="Daum C."/>
            <person name="Floudas D."/>
            <person name="Sun H."/>
            <person name="Yadav J.S."/>
            <person name="Pangilinan J."/>
            <person name="Larsson K.H."/>
            <person name="Matsuura K."/>
            <person name="Barry K."/>
            <person name="Labutti K."/>
            <person name="Kuo R."/>
            <person name="Ohm R.A."/>
            <person name="Bhattacharya S.S."/>
            <person name="Shirouzu T."/>
            <person name="Yoshinaga Y."/>
            <person name="Martin F.M."/>
            <person name="Grigoriev I.V."/>
            <person name="Hibbett D.S."/>
        </authorList>
    </citation>
    <scope>NUCLEOTIDE SEQUENCE [LARGE SCALE GENOMIC DNA]</scope>
    <source>
        <strain evidence="2 3">CBS 109695</strain>
    </source>
</reference>
<feature type="region of interest" description="Disordered" evidence="1">
    <location>
        <begin position="51"/>
        <end position="75"/>
    </location>
</feature>
<evidence type="ECO:0000313" key="2">
    <source>
        <dbReference type="EMBL" id="KZP33817.1"/>
    </source>
</evidence>
<proteinExistence type="predicted"/>
<feature type="compositionally biased region" description="Low complexity" evidence="1">
    <location>
        <begin position="273"/>
        <end position="285"/>
    </location>
</feature>
<evidence type="ECO:0000256" key="1">
    <source>
        <dbReference type="SAM" id="MobiDB-lite"/>
    </source>
</evidence>
<protein>
    <submittedName>
        <fullName evidence="2">Uncharacterized protein</fullName>
    </submittedName>
</protein>
<feature type="region of interest" description="Disordered" evidence="1">
    <location>
        <begin position="213"/>
        <end position="285"/>
    </location>
</feature>
<feature type="compositionally biased region" description="Low complexity" evidence="1">
    <location>
        <begin position="60"/>
        <end position="75"/>
    </location>
</feature>
<dbReference type="Proteomes" id="UP000076532">
    <property type="component" value="Unassembled WGS sequence"/>
</dbReference>
<accession>A0A166WJB9</accession>
<organism evidence="2 3">
    <name type="scientific">Athelia psychrophila</name>
    <dbReference type="NCBI Taxonomy" id="1759441"/>
    <lineage>
        <taxon>Eukaryota</taxon>
        <taxon>Fungi</taxon>
        <taxon>Dikarya</taxon>
        <taxon>Basidiomycota</taxon>
        <taxon>Agaricomycotina</taxon>
        <taxon>Agaricomycetes</taxon>
        <taxon>Agaricomycetidae</taxon>
        <taxon>Atheliales</taxon>
        <taxon>Atheliaceae</taxon>
        <taxon>Athelia</taxon>
    </lineage>
</organism>
<evidence type="ECO:0000313" key="3">
    <source>
        <dbReference type="Proteomes" id="UP000076532"/>
    </source>
</evidence>
<dbReference type="AlphaFoldDB" id="A0A166WJB9"/>
<name>A0A166WJB9_9AGAM</name>
<feature type="compositionally biased region" description="Gly residues" evidence="1">
    <location>
        <begin position="258"/>
        <end position="272"/>
    </location>
</feature>
<keyword evidence="3" id="KW-1185">Reference proteome</keyword>
<dbReference type="EMBL" id="KV417481">
    <property type="protein sequence ID" value="KZP33817.1"/>
    <property type="molecule type" value="Genomic_DNA"/>
</dbReference>